<evidence type="ECO:0000313" key="2">
    <source>
        <dbReference type="Proteomes" id="UP001341840"/>
    </source>
</evidence>
<gene>
    <name evidence="1" type="ORF">PIB30_028467</name>
</gene>
<protein>
    <submittedName>
        <fullName evidence="1">Uncharacterized protein</fullName>
    </submittedName>
</protein>
<sequence length="146" mass="16671">MKIDENSDTKWRCEIVLFRRECFLDDIKALISSNSSFSYPKPYCSLHNTTNPPPPTRRRRQSLVSAVTVQRKPPRRLAVATVIQEAKFHTPPTHHHKGERHCSLLPLSSRHPHRRGPFQIGHHHRLIVAATRVTTPQALGKSLPAL</sequence>
<keyword evidence="2" id="KW-1185">Reference proteome</keyword>
<proteinExistence type="predicted"/>
<dbReference type="EMBL" id="JASCZI010241768">
    <property type="protein sequence ID" value="MED6206605.1"/>
    <property type="molecule type" value="Genomic_DNA"/>
</dbReference>
<organism evidence="1 2">
    <name type="scientific">Stylosanthes scabra</name>
    <dbReference type="NCBI Taxonomy" id="79078"/>
    <lineage>
        <taxon>Eukaryota</taxon>
        <taxon>Viridiplantae</taxon>
        <taxon>Streptophyta</taxon>
        <taxon>Embryophyta</taxon>
        <taxon>Tracheophyta</taxon>
        <taxon>Spermatophyta</taxon>
        <taxon>Magnoliopsida</taxon>
        <taxon>eudicotyledons</taxon>
        <taxon>Gunneridae</taxon>
        <taxon>Pentapetalae</taxon>
        <taxon>rosids</taxon>
        <taxon>fabids</taxon>
        <taxon>Fabales</taxon>
        <taxon>Fabaceae</taxon>
        <taxon>Papilionoideae</taxon>
        <taxon>50 kb inversion clade</taxon>
        <taxon>dalbergioids sensu lato</taxon>
        <taxon>Dalbergieae</taxon>
        <taxon>Pterocarpus clade</taxon>
        <taxon>Stylosanthes</taxon>
    </lineage>
</organism>
<reference evidence="1 2" key="1">
    <citation type="journal article" date="2023" name="Plants (Basel)">
        <title>Bridging the Gap: Combining Genomics and Transcriptomics Approaches to Understand Stylosanthes scabra, an Orphan Legume from the Brazilian Caatinga.</title>
        <authorList>
            <person name="Ferreira-Neto J.R.C."/>
            <person name="da Silva M.D."/>
            <person name="Binneck E."/>
            <person name="de Melo N.F."/>
            <person name="da Silva R.H."/>
            <person name="de Melo A.L.T.M."/>
            <person name="Pandolfi V."/>
            <person name="Bustamante F.O."/>
            <person name="Brasileiro-Vidal A.C."/>
            <person name="Benko-Iseppon A.M."/>
        </authorList>
    </citation>
    <scope>NUCLEOTIDE SEQUENCE [LARGE SCALE GENOMIC DNA]</scope>
    <source>
        <tissue evidence="1">Leaves</tissue>
    </source>
</reference>
<name>A0ABU6Y896_9FABA</name>
<evidence type="ECO:0000313" key="1">
    <source>
        <dbReference type="EMBL" id="MED6206605.1"/>
    </source>
</evidence>
<accession>A0ABU6Y896</accession>
<comment type="caution">
    <text evidence="1">The sequence shown here is derived from an EMBL/GenBank/DDBJ whole genome shotgun (WGS) entry which is preliminary data.</text>
</comment>
<dbReference type="Proteomes" id="UP001341840">
    <property type="component" value="Unassembled WGS sequence"/>
</dbReference>